<dbReference type="EMBL" id="KL367671">
    <property type="protein sequence ID" value="KFD60382.1"/>
    <property type="molecule type" value="Genomic_DNA"/>
</dbReference>
<protein>
    <submittedName>
        <fullName evidence="2">Uncharacterized protein</fullName>
    </submittedName>
</protein>
<reference evidence="2 4" key="1">
    <citation type="journal article" date="2014" name="Nat. Genet.">
        <title>Genome and transcriptome of the porcine whipworm Trichuris suis.</title>
        <authorList>
            <person name="Jex A.R."/>
            <person name="Nejsum P."/>
            <person name="Schwarz E.M."/>
            <person name="Hu L."/>
            <person name="Young N.D."/>
            <person name="Hall R.S."/>
            <person name="Korhonen P.K."/>
            <person name="Liao S."/>
            <person name="Thamsborg S."/>
            <person name="Xia J."/>
            <person name="Xu P."/>
            <person name="Wang S."/>
            <person name="Scheerlinck J.P."/>
            <person name="Hofmann A."/>
            <person name="Sternberg P.W."/>
            <person name="Wang J."/>
            <person name="Gasser R.B."/>
        </authorList>
    </citation>
    <scope>NUCLEOTIDE SEQUENCE [LARGE SCALE GENOMIC DNA]</scope>
    <source>
        <strain evidence="3">DCEP-RM93F</strain>
        <strain evidence="2">DCEP-RM93M</strain>
    </source>
</reference>
<keyword evidence="4" id="KW-1185">Reference proteome</keyword>
<dbReference type="EMBL" id="KL363240">
    <property type="protein sequence ID" value="KFD51312.1"/>
    <property type="molecule type" value="Genomic_DNA"/>
</dbReference>
<evidence type="ECO:0000313" key="4">
    <source>
        <dbReference type="Proteomes" id="UP000030764"/>
    </source>
</evidence>
<feature type="non-terminal residue" evidence="2">
    <location>
        <position position="1"/>
    </location>
</feature>
<organism evidence="2 4">
    <name type="scientific">Trichuris suis</name>
    <name type="common">pig whipworm</name>
    <dbReference type="NCBI Taxonomy" id="68888"/>
    <lineage>
        <taxon>Eukaryota</taxon>
        <taxon>Metazoa</taxon>
        <taxon>Ecdysozoa</taxon>
        <taxon>Nematoda</taxon>
        <taxon>Enoplea</taxon>
        <taxon>Dorylaimia</taxon>
        <taxon>Trichinellida</taxon>
        <taxon>Trichuridae</taxon>
        <taxon>Trichuris</taxon>
    </lineage>
</organism>
<dbReference type="AlphaFoldDB" id="A0A085M266"/>
<evidence type="ECO:0000313" key="2">
    <source>
        <dbReference type="EMBL" id="KFD51312.1"/>
    </source>
</evidence>
<accession>A0A085M266</accession>
<dbReference type="Proteomes" id="UP000030758">
    <property type="component" value="Unassembled WGS sequence"/>
</dbReference>
<proteinExistence type="predicted"/>
<evidence type="ECO:0000256" key="1">
    <source>
        <dbReference type="SAM" id="MobiDB-lite"/>
    </source>
</evidence>
<feature type="region of interest" description="Disordered" evidence="1">
    <location>
        <begin position="88"/>
        <end position="111"/>
    </location>
</feature>
<sequence length="111" mass="12103">DGVKLDHVDVLGIVRTQPGGVFYNRTAGLECDAKSQPTGIHPDSGVVTRDVPFSLCRILLLHSGGDLFKERSYGVVFHWFVPGPRGGIDRSLGENRGNPKPAAYREMANEL</sequence>
<feature type="non-terminal residue" evidence="2">
    <location>
        <position position="111"/>
    </location>
</feature>
<gene>
    <name evidence="2" type="ORF">M513_07717</name>
    <name evidence="3" type="ORF">M514_07717</name>
</gene>
<dbReference type="Proteomes" id="UP000030764">
    <property type="component" value="Unassembled WGS sequence"/>
</dbReference>
<name>A0A085M266_9BILA</name>
<evidence type="ECO:0000313" key="3">
    <source>
        <dbReference type="EMBL" id="KFD60382.1"/>
    </source>
</evidence>